<organism evidence="3">
    <name type="scientific">Manihot esculenta</name>
    <name type="common">Cassava</name>
    <name type="synonym">Jatropha manihot</name>
    <dbReference type="NCBI Taxonomy" id="3983"/>
    <lineage>
        <taxon>Eukaryota</taxon>
        <taxon>Viridiplantae</taxon>
        <taxon>Streptophyta</taxon>
        <taxon>Embryophyta</taxon>
        <taxon>Tracheophyta</taxon>
        <taxon>Spermatophyta</taxon>
        <taxon>Magnoliopsida</taxon>
        <taxon>eudicotyledons</taxon>
        <taxon>Gunneridae</taxon>
        <taxon>Pentapetalae</taxon>
        <taxon>rosids</taxon>
        <taxon>fabids</taxon>
        <taxon>Malpighiales</taxon>
        <taxon>Euphorbiaceae</taxon>
        <taxon>Crotonoideae</taxon>
        <taxon>Manihoteae</taxon>
        <taxon>Manihot</taxon>
    </lineage>
</organism>
<dbReference type="Gene3D" id="2.60.40.420">
    <property type="entry name" value="Cupredoxins - blue copper proteins"/>
    <property type="match status" value="1"/>
</dbReference>
<dbReference type="STRING" id="3983.A0A2C9V750"/>
<name>A0A2C9V750_MANES</name>
<gene>
    <name evidence="3" type="ORF">MANES_10G130900</name>
</gene>
<dbReference type="GO" id="GO:0009055">
    <property type="term" value="F:electron transfer activity"/>
    <property type="evidence" value="ECO:0007669"/>
    <property type="project" value="InterPro"/>
</dbReference>
<dbReference type="AlphaFoldDB" id="A0A2C9V750"/>
<sequence length="124" mass="13473">MAREGGILAILMLLLLCFETTQSTTYIVGGDEGWSPIVSMEAWSLQYKFFAGDILVDQNGHDTCTISGNSQSFHSGHDEIPLSFGANYFIDSNPEDCQNGMKLSINATARPTPPTAAVKTQRLV</sequence>
<reference evidence="3" key="1">
    <citation type="submission" date="2016-02" db="EMBL/GenBank/DDBJ databases">
        <title>WGS assembly of Manihot esculenta.</title>
        <authorList>
            <person name="Bredeson J.V."/>
            <person name="Prochnik S.E."/>
            <person name="Lyons J.B."/>
            <person name="Schmutz J."/>
            <person name="Grimwood J."/>
            <person name="Vrebalov J."/>
            <person name="Bart R.S."/>
            <person name="Amuge T."/>
            <person name="Ferguson M.E."/>
            <person name="Green R."/>
            <person name="Putnam N."/>
            <person name="Stites J."/>
            <person name="Rounsley S."/>
            <person name="Rokhsar D.S."/>
        </authorList>
    </citation>
    <scope>NUCLEOTIDE SEQUENCE [LARGE SCALE GENOMIC DNA]</scope>
    <source>
        <tissue evidence="3">Leaf</tissue>
    </source>
</reference>
<evidence type="ECO:0000313" key="3">
    <source>
        <dbReference type="EMBL" id="OAY39885.1"/>
    </source>
</evidence>
<feature type="chain" id="PRO_5013061902" description="Phytocyanin domain-containing protein" evidence="1">
    <location>
        <begin position="24"/>
        <end position="124"/>
    </location>
</feature>
<dbReference type="GO" id="GO:0005886">
    <property type="term" value="C:plasma membrane"/>
    <property type="evidence" value="ECO:0000318"/>
    <property type="project" value="GO_Central"/>
</dbReference>
<dbReference type="PANTHER" id="PTHR33021">
    <property type="entry name" value="BLUE COPPER PROTEIN"/>
    <property type="match status" value="1"/>
</dbReference>
<evidence type="ECO:0000256" key="1">
    <source>
        <dbReference type="SAM" id="SignalP"/>
    </source>
</evidence>
<dbReference type="SUPFAM" id="SSF49503">
    <property type="entry name" value="Cupredoxins"/>
    <property type="match status" value="1"/>
</dbReference>
<dbReference type="PROSITE" id="PS51485">
    <property type="entry name" value="PHYTOCYANIN"/>
    <property type="match status" value="1"/>
</dbReference>
<keyword evidence="1" id="KW-0732">Signal</keyword>
<dbReference type="Pfam" id="PF02298">
    <property type="entry name" value="Cu_bind_like"/>
    <property type="match status" value="1"/>
</dbReference>
<dbReference type="PANTHER" id="PTHR33021:SF292">
    <property type="entry name" value="EARLY NODULIN-LIKE PROTEIN 22"/>
    <property type="match status" value="1"/>
</dbReference>
<feature type="signal peptide" evidence="1">
    <location>
        <begin position="1"/>
        <end position="23"/>
    </location>
</feature>
<accession>A0A2C9V750</accession>
<dbReference type="InterPro" id="IPR039391">
    <property type="entry name" value="Phytocyanin-like"/>
</dbReference>
<protein>
    <recommendedName>
        <fullName evidence="2">Phytocyanin domain-containing protein</fullName>
    </recommendedName>
</protein>
<dbReference type="EMBL" id="CM004396">
    <property type="protein sequence ID" value="OAY39885.1"/>
    <property type="molecule type" value="Genomic_DNA"/>
</dbReference>
<dbReference type="InterPro" id="IPR003245">
    <property type="entry name" value="Phytocyanin_dom"/>
</dbReference>
<evidence type="ECO:0000259" key="2">
    <source>
        <dbReference type="PROSITE" id="PS51485"/>
    </source>
</evidence>
<dbReference type="InterPro" id="IPR008972">
    <property type="entry name" value="Cupredoxin"/>
</dbReference>
<feature type="domain" description="Phytocyanin" evidence="2">
    <location>
        <begin position="24"/>
        <end position="109"/>
    </location>
</feature>
<proteinExistence type="predicted"/>